<accession>A0AAW0FXY1</accession>
<reference evidence="1 2" key="1">
    <citation type="submission" date="2022-09" db="EMBL/GenBank/DDBJ databases">
        <authorList>
            <person name="Palmer J.M."/>
        </authorList>
    </citation>
    <scope>NUCLEOTIDE SEQUENCE [LARGE SCALE GENOMIC DNA]</scope>
    <source>
        <strain evidence="1 2">DSM 7382</strain>
    </source>
</reference>
<evidence type="ECO:0000313" key="2">
    <source>
        <dbReference type="Proteomes" id="UP001385951"/>
    </source>
</evidence>
<dbReference type="AlphaFoldDB" id="A0AAW0FXY1"/>
<dbReference type="EMBL" id="JASBNA010000029">
    <property type="protein sequence ID" value="KAK7683750.1"/>
    <property type="molecule type" value="Genomic_DNA"/>
</dbReference>
<name>A0AAW0FXY1_9APHY</name>
<comment type="caution">
    <text evidence="1">The sequence shown here is derived from an EMBL/GenBank/DDBJ whole genome shotgun (WGS) entry which is preliminary data.</text>
</comment>
<dbReference type="Proteomes" id="UP001385951">
    <property type="component" value="Unassembled WGS sequence"/>
</dbReference>
<organism evidence="1 2">
    <name type="scientific">Cerrena zonata</name>
    <dbReference type="NCBI Taxonomy" id="2478898"/>
    <lineage>
        <taxon>Eukaryota</taxon>
        <taxon>Fungi</taxon>
        <taxon>Dikarya</taxon>
        <taxon>Basidiomycota</taxon>
        <taxon>Agaricomycotina</taxon>
        <taxon>Agaricomycetes</taxon>
        <taxon>Polyporales</taxon>
        <taxon>Cerrenaceae</taxon>
        <taxon>Cerrena</taxon>
    </lineage>
</organism>
<protein>
    <submittedName>
        <fullName evidence="1">Uncharacterized protein</fullName>
    </submittedName>
</protein>
<sequence length="80" mass="9170">MATPMWSIFVSERGSFGPFIDQYLDRWIHSDQLVTIAPWHLTITGWWNRPGPQPTVICTGTRIVDIPDEQAGRSLIMTKK</sequence>
<evidence type="ECO:0000313" key="1">
    <source>
        <dbReference type="EMBL" id="KAK7683750.1"/>
    </source>
</evidence>
<proteinExistence type="predicted"/>
<keyword evidence="2" id="KW-1185">Reference proteome</keyword>
<gene>
    <name evidence="1" type="ORF">QCA50_013126</name>
</gene>